<feature type="coiled-coil region" evidence="1">
    <location>
        <begin position="313"/>
        <end position="340"/>
    </location>
</feature>
<protein>
    <submittedName>
        <fullName evidence="2">Uncharacterized protein</fullName>
    </submittedName>
</protein>
<dbReference type="OrthoDB" id="310114at2759"/>
<accession>A0A8J8P0D3</accession>
<gene>
    <name evidence="2" type="ORF">FGO68_gene10342</name>
</gene>
<dbReference type="Proteomes" id="UP000785679">
    <property type="component" value="Unassembled WGS sequence"/>
</dbReference>
<feature type="coiled-coil region" evidence="1">
    <location>
        <begin position="208"/>
        <end position="235"/>
    </location>
</feature>
<comment type="caution">
    <text evidence="2">The sequence shown here is derived from an EMBL/GenBank/DDBJ whole genome shotgun (WGS) entry which is preliminary data.</text>
</comment>
<dbReference type="EMBL" id="RRYP01003343">
    <property type="protein sequence ID" value="TNV83894.1"/>
    <property type="molecule type" value="Genomic_DNA"/>
</dbReference>
<evidence type="ECO:0000313" key="2">
    <source>
        <dbReference type="EMBL" id="TNV83894.1"/>
    </source>
</evidence>
<sequence>MSRYYDSVHLASDQKDLLISQLKAEIFEIQQRDKDFLALRDQLYSIQSKYRHLQDEKLLQDNDFRLKHDSNQVSIVGLKKEMDDLRFLLNEKSRIVGDVQQDLGATRDQIARKEVDISGLQRDVAHKADQGYQIRKDIDTLLFEVSKLKEEKVKDQDEIQRLRELNAYRERENDATGQKLRGTDYELAKAHDRSNDLQKIAEQRDFDLRRTTEVLDSAQAELAMLKDQASRFTADNTVTQRNLDRGNEERIAQLRQRESEVQRGKDLQAVIFKLESQIREREDGINLLRKENDDVKFSNAGLSDRNGGLRIEIGALQQHINVLEQQNRDLNKELEVFVQTDEQIRVNLNRRDRVETLKKLGEYELQKSYADLERSSPVRRTGGAGGSNGYR</sequence>
<evidence type="ECO:0000256" key="1">
    <source>
        <dbReference type="SAM" id="Coils"/>
    </source>
</evidence>
<proteinExistence type="predicted"/>
<dbReference type="AlphaFoldDB" id="A0A8J8P0D3"/>
<reference evidence="2" key="1">
    <citation type="submission" date="2019-06" db="EMBL/GenBank/DDBJ databases">
        <authorList>
            <person name="Zheng W."/>
        </authorList>
    </citation>
    <scope>NUCLEOTIDE SEQUENCE</scope>
    <source>
        <strain evidence="2">QDHG01</strain>
    </source>
</reference>
<evidence type="ECO:0000313" key="3">
    <source>
        <dbReference type="Proteomes" id="UP000785679"/>
    </source>
</evidence>
<keyword evidence="3" id="KW-1185">Reference proteome</keyword>
<name>A0A8J8P0D3_HALGN</name>
<keyword evidence="1" id="KW-0175">Coiled coil</keyword>
<organism evidence="2 3">
    <name type="scientific">Halteria grandinella</name>
    <dbReference type="NCBI Taxonomy" id="5974"/>
    <lineage>
        <taxon>Eukaryota</taxon>
        <taxon>Sar</taxon>
        <taxon>Alveolata</taxon>
        <taxon>Ciliophora</taxon>
        <taxon>Intramacronucleata</taxon>
        <taxon>Spirotrichea</taxon>
        <taxon>Stichotrichia</taxon>
        <taxon>Sporadotrichida</taxon>
        <taxon>Halteriidae</taxon>
        <taxon>Halteria</taxon>
    </lineage>
</organism>